<comment type="function">
    <text evidence="5">Repressor of the lactose catabolism operon. Galactose-6-phosphate is the inducer.</text>
</comment>
<comment type="caution">
    <text evidence="7">The sequence shown here is derived from an EMBL/GenBank/DDBJ whole genome shotgun (WGS) entry which is preliminary data.</text>
</comment>
<organism evidence="7 8">
    <name type="scientific">Nakamurella flavida</name>
    <dbReference type="NCBI Taxonomy" id="363630"/>
    <lineage>
        <taxon>Bacteria</taxon>
        <taxon>Bacillati</taxon>
        <taxon>Actinomycetota</taxon>
        <taxon>Actinomycetes</taxon>
        <taxon>Nakamurellales</taxon>
        <taxon>Nakamurellaceae</taxon>
        <taxon>Nakamurella</taxon>
    </lineage>
</organism>
<evidence type="ECO:0000256" key="5">
    <source>
        <dbReference type="ARBA" id="ARBA00024937"/>
    </source>
</evidence>
<dbReference type="PROSITE" id="PS51000">
    <property type="entry name" value="HTH_DEOR_2"/>
    <property type="match status" value="1"/>
</dbReference>
<dbReference type="EMBL" id="JAERWL010000008">
    <property type="protein sequence ID" value="MBM9476628.1"/>
    <property type="molecule type" value="Genomic_DNA"/>
</dbReference>
<dbReference type="PRINTS" id="PR00037">
    <property type="entry name" value="HTHLACR"/>
</dbReference>
<dbReference type="InterPro" id="IPR014036">
    <property type="entry name" value="DeoR-like_C"/>
</dbReference>
<dbReference type="InterPro" id="IPR037171">
    <property type="entry name" value="NagB/RpiA_transferase-like"/>
</dbReference>
<dbReference type="Pfam" id="PF08220">
    <property type="entry name" value="HTH_DeoR"/>
    <property type="match status" value="1"/>
</dbReference>
<dbReference type="Proteomes" id="UP000663801">
    <property type="component" value="Unassembled WGS sequence"/>
</dbReference>
<keyword evidence="8" id="KW-1185">Reference proteome</keyword>
<dbReference type="GO" id="GO:0003700">
    <property type="term" value="F:DNA-binding transcription factor activity"/>
    <property type="evidence" value="ECO:0007669"/>
    <property type="project" value="InterPro"/>
</dbReference>
<dbReference type="InterPro" id="IPR001034">
    <property type="entry name" value="DeoR_HTH"/>
</dbReference>
<evidence type="ECO:0000259" key="6">
    <source>
        <dbReference type="PROSITE" id="PS51000"/>
    </source>
</evidence>
<evidence type="ECO:0000256" key="4">
    <source>
        <dbReference type="ARBA" id="ARBA00023163"/>
    </source>
</evidence>
<dbReference type="AlphaFoldDB" id="A0A938YL03"/>
<dbReference type="SUPFAM" id="SSF100950">
    <property type="entry name" value="NagB/RpiA/CoA transferase-like"/>
    <property type="match status" value="1"/>
</dbReference>
<evidence type="ECO:0000256" key="3">
    <source>
        <dbReference type="ARBA" id="ARBA00023015"/>
    </source>
</evidence>
<dbReference type="InterPro" id="IPR050313">
    <property type="entry name" value="Carb_Metab_HTH_regulators"/>
</dbReference>
<dbReference type="Gene3D" id="1.10.10.10">
    <property type="entry name" value="Winged helix-like DNA-binding domain superfamily/Winged helix DNA-binding domain"/>
    <property type="match status" value="1"/>
</dbReference>
<name>A0A938YL03_9ACTN</name>
<dbReference type="RefSeq" id="WP_205256739.1">
    <property type="nucleotide sequence ID" value="NZ_BAAAPV010000004.1"/>
</dbReference>
<evidence type="ECO:0000256" key="1">
    <source>
        <dbReference type="ARBA" id="ARBA00021390"/>
    </source>
</evidence>
<evidence type="ECO:0000313" key="8">
    <source>
        <dbReference type="Proteomes" id="UP000663801"/>
    </source>
</evidence>
<dbReference type="SUPFAM" id="SSF46785">
    <property type="entry name" value="Winged helix' DNA-binding domain"/>
    <property type="match status" value="1"/>
</dbReference>
<dbReference type="SMART" id="SM01134">
    <property type="entry name" value="DeoRC"/>
    <property type="match status" value="1"/>
</dbReference>
<dbReference type="PANTHER" id="PTHR30363:SF4">
    <property type="entry name" value="GLYCEROL-3-PHOSPHATE REGULON REPRESSOR"/>
    <property type="match status" value="1"/>
</dbReference>
<accession>A0A938YL03</accession>
<feature type="domain" description="HTH deoR-type" evidence="6">
    <location>
        <begin position="6"/>
        <end position="61"/>
    </location>
</feature>
<keyword evidence="2" id="KW-0678">Repressor</keyword>
<dbReference type="Pfam" id="PF00455">
    <property type="entry name" value="DeoRC"/>
    <property type="match status" value="1"/>
</dbReference>
<keyword evidence="4" id="KW-0804">Transcription</keyword>
<dbReference type="SMART" id="SM00420">
    <property type="entry name" value="HTH_DEOR"/>
    <property type="match status" value="1"/>
</dbReference>
<evidence type="ECO:0000256" key="2">
    <source>
        <dbReference type="ARBA" id="ARBA00022491"/>
    </source>
</evidence>
<gene>
    <name evidence="7" type="ORF">JL107_09255</name>
</gene>
<dbReference type="InterPro" id="IPR036388">
    <property type="entry name" value="WH-like_DNA-bd_sf"/>
</dbReference>
<sequence>MSRTVNAERRRGIVLATRAEGRIEVADLADRLGVAQETIRRDLTVLEAQGLVRRSHGAAYPLDGAGFETTLAFRSTHLVGEKQRIAEAAVDRIGVAQSLFLDDGFTPLLVAQRLARVDRPLTVITPSISVAGALAQAAGHTVIVLGGGVRAQTLSTAGPWANAMLDDLVLDLAVLGTNGISLDRGLTTPDPAVSALKARVIARTRRRMFVGVHTKFGIDSFARFADVGDFQVLVTDRGLRSVDAARYSALGPDVIRA</sequence>
<evidence type="ECO:0000313" key="7">
    <source>
        <dbReference type="EMBL" id="MBM9476628.1"/>
    </source>
</evidence>
<reference evidence="7" key="1">
    <citation type="submission" date="2021-01" db="EMBL/GenBank/DDBJ databases">
        <title>KCTC 19127 draft genome.</title>
        <authorList>
            <person name="An D."/>
        </authorList>
    </citation>
    <scope>NUCLEOTIDE SEQUENCE</scope>
    <source>
        <strain evidence="7">KCTC 19127</strain>
    </source>
</reference>
<protein>
    <recommendedName>
        <fullName evidence="1">Lactose phosphotransferase system repressor</fullName>
    </recommendedName>
</protein>
<dbReference type="PANTHER" id="PTHR30363">
    <property type="entry name" value="HTH-TYPE TRANSCRIPTIONAL REGULATOR SRLR-RELATED"/>
    <property type="match status" value="1"/>
</dbReference>
<proteinExistence type="predicted"/>
<keyword evidence="3" id="KW-0805">Transcription regulation</keyword>
<dbReference type="InterPro" id="IPR036390">
    <property type="entry name" value="WH_DNA-bd_sf"/>
</dbReference>